<comment type="subunit">
    <text evidence="4">Homodimer.</text>
</comment>
<feature type="binding site" evidence="4">
    <location>
        <begin position="142"/>
        <end position="146"/>
    </location>
    <ligand>
        <name>NADP(+)</name>
        <dbReference type="ChEBI" id="CHEBI:58349"/>
    </ligand>
</feature>
<comment type="function">
    <text evidence="4">Involved in the biosynthesis of the chorismate, which leads to the biosynthesis of aromatic amino acids. Catalyzes the reversible NADPH linked reduction of 3-dehydroshikimate (DHSA) to yield shikimate (SA).</text>
</comment>
<proteinExistence type="inferred from homology"/>
<feature type="binding site" evidence="4">
    <location>
        <position position="263"/>
    </location>
    <ligand>
        <name>shikimate</name>
        <dbReference type="ChEBI" id="CHEBI:36208"/>
    </ligand>
</feature>
<dbReference type="RefSeq" id="WP_250750695.1">
    <property type="nucleotide sequence ID" value="NZ_CP098401.1"/>
</dbReference>
<dbReference type="Proteomes" id="UP001055580">
    <property type="component" value="Chromosome"/>
</dbReference>
<name>A0ABY4TRT7_9SPHN</name>
<feature type="domain" description="Shikimate dehydrogenase substrate binding N-terminal" evidence="5">
    <location>
        <begin position="18"/>
        <end position="105"/>
    </location>
</feature>
<feature type="binding site" evidence="4">
    <location>
        <position position="256"/>
    </location>
    <ligand>
        <name>NADP(+)</name>
        <dbReference type="ChEBI" id="CHEBI:58349"/>
    </ligand>
</feature>
<dbReference type="Pfam" id="PF18317">
    <property type="entry name" value="SDH_C"/>
    <property type="match status" value="1"/>
</dbReference>
<dbReference type="SUPFAM" id="SSF53223">
    <property type="entry name" value="Aminoacid dehydrogenase-like, N-terminal domain"/>
    <property type="match status" value="1"/>
</dbReference>
<evidence type="ECO:0000256" key="3">
    <source>
        <dbReference type="ARBA" id="ARBA00023141"/>
    </source>
</evidence>
<dbReference type="NCBIfam" id="NF009201">
    <property type="entry name" value="PRK12549.1"/>
    <property type="match status" value="1"/>
</dbReference>
<evidence type="ECO:0000259" key="5">
    <source>
        <dbReference type="Pfam" id="PF08501"/>
    </source>
</evidence>
<dbReference type="InterPro" id="IPR036291">
    <property type="entry name" value="NAD(P)-bd_dom_sf"/>
</dbReference>
<feature type="binding site" evidence="4">
    <location>
        <position position="78"/>
    </location>
    <ligand>
        <name>shikimate</name>
        <dbReference type="ChEBI" id="CHEBI:36208"/>
    </ligand>
</feature>
<protein>
    <recommendedName>
        <fullName evidence="4">Shikimate dehydrogenase (NADP(+))</fullName>
        <shortName evidence="4">SDH</shortName>
        <ecNumber evidence="4">1.1.1.25</ecNumber>
    </recommendedName>
</protein>
<dbReference type="InterPro" id="IPR022893">
    <property type="entry name" value="Shikimate_DH_fam"/>
</dbReference>
<dbReference type="Pfam" id="PF08501">
    <property type="entry name" value="Shikimate_dh_N"/>
    <property type="match status" value="1"/>
</dbReference>
<comment type="caution">
    <text evidence="4">Lacks conserved residue(s) required for the propagation of feature annotation.</text>
</comment>
<dbReference type="GO" id="GO:0004764">
    <property type="term" value="F:shikimate 3-dehydrogenase (NADP+) activity"/>
    <property type="evidence" value="ECO:0007669"/>
    <property type="project" value="UniProtKB-EC"/>
</dbReference>
<evidence type="ECO:0000259" key="6">
    <source>
        <dbReference type="Pfam" id="PF18317"/>
    </source>
</evidence>
<evidence type="ECO:0000256" key="4">
    <source>
        <dbReference type="HAMAP-Rule" id="MF_00222"/>
    </source>
</evidence>
<keyword evidence="3 4" id="KW-0057">Aromatic amino acid biosynthesis</keyword>
<evidence type="ECO:0000256" key="2">
    <source>
        <dbReference type="ARBA" id="ARBA00023002"/>
    </source>
</evidence>
<dbReference type="EMBL" id="CP098401">
    <property type="protein sequence ID" value="URW75095.1"/>
    <property type="molecule type" value="Genomic_DNA"/>
</dbReference>
<gene>
    <name evidence="4" type="primary">aroE</name>
    <name evidence="7" type="ORF">M9980_11075</name>
</gene>
<comment type="catalytic activity">
    <reaction evidence="4">
        <text>shikimate + NADP(+) = 3-dehydroshikimate + NADPH + H(+)</text>
        <dbReference type="Rhea" id="RHEA:17737"/>
        <dbReference type="ChEBI" id="CHEBI:15378"/>
        <dbReference type="ChEBI" id="CHEBI:16630"/>
        <dbReference type="ChEBI" id="CHEBI:36208"/>
        <dbReference type="ChEBI" id="CHEBI:57783"/>
        <dbReference type="ChEBI" id="CHEBI:58349"/>
        <dbReference type="EC" id="1.1.1.25"/>
    </reaction>
</comment>
<reference evidence="7" key="1">
    <citation type="submission" date="2022-05" db="EMBL/GenBank/DDBJ databases">
        <title>Sphingomonas sp. strain RMG20 Genome sequencing and assembly.</title>
        <authorList>
            <person name="Kim I."/>
        </authorList>
    </citation>
    <scope>NUCLEOTIDE SEQUENCE</scope>
    <source>
        <strain evidence="7">RMG20</strain>
    </source>
</reference>
<feature type="domain" description="SDH C-terminal" evidence="6">
    <location>
        <begin position="256"/>
        <end position="285"/>
    </location>
</feature>
<feature type="active site" description="Proton acceptor" evidence="4">
    <location>
        <position position="82"/>
    </location>
</feature>
<feature type="binding site" evidence="4">
    <location>
        <begin position="26"/>
        <end position="28"/>
    </location>
    <ligand>
        <name>shikimate</name>
        <dbReference type="ChEBI" id="CHEBI:36208"/>
    </ligand>
</feature>
<keyword evidence="4" id="KW-0028">Amino-acid biosynthesis</keyword>
<accession>A0ABY4TRT7</accession>
<dbReference type="PANTHER" id="PTHR21089:SF1">
    <property type="entry name" value="BIFUNCTIONAL 3-DEHYDROQUINATE DEHYDRATASE_SHIKIMATE DEHYDROGENASE, CHLOROPLASTIC"/>
    <property type="match status" value="1"/>
</dbReference>
<feature type="binding site" evidence="4">
    <location>
        <position position="233"/>
    </location>
    <ligand>
        <name>NADP(+)</name>
        <dbReference type="ChEBI" id="CHEBI:58349"/>
    </ligand>
</feature>
<dbReference type="InterPro" id="IPR013708">
    <property type="entry name" value="Shikimate_DH-bd_N"/>
</dbReference>
<evidence type="ECO:0000256" key="1">
    <source>
        <dbReference type="ARBA" id="ARBA00004871"/>
    </source>
</evidence>
<dbReference type="Gene3D" id="3.40.50.720">
    <property type="entry name" value="NAD(P)-binding Rossmann-like Domain"/>
    <property type="match status" value="1"/>
</dbReference>
<evidence type="ECO:0000313" key="7">
    <source>
        <dbReference type="EMBL" id="URW75095.1"/>
    </source>
</evidence>
<dbReference type="SUPFAM" id="SSF51735">
    <property type="entry name" value="NAD(P)-binding Rossmann-fold domains"/>
    <property type="match status" value="1"/>
</dbReference>
<evidence type="ECO:0000313" key="8">
    <source>
        <dbReference type="Proteomes" id="UP001055580"/>
    </source>
</evidence>
<sequence length="290" mass="30424">MTAAVEDLSGAAPILVGLIGRGIGSSRSPRLHQAEGAAQGRRIAYKLFDFDTLGWADERLPDLLRALATAGFAGTNVTFPFKQAVIPHLDALTPGARAIGAVNTVVFRDGRSTGHNTDATGFAAGIEAHVAAGARRHVLQLGAGGAGSATAWAMLDLGVERLTIADTDAERRDQLVADLRARFGERVAGSEKLGEVAPCASGIVNATPIGMAKLPGTPIDPALLAHRPWVYDIIYFPLETELLRDAAALGCQTINGVTMVVHQGAAAFALFNDLAPDIDRMTRSLFEPGR</sequence>
<dbReference type="InterPro" id="IPR041121">
    <property type="entry name" value="SDH_C"/>
</dbReference>
<organism evidence="7 8">
    <name type="scientific">Sphingomonas donggukensis</name>
    <dbReference type="NCBI Taxonomy" id="2949093"/>
    <lineage>
        <taxon>Bacteria</taxon>
        <taxon>Pseudomonadati</taxon>
        <taxon>Pseudomonadota</taxon>
        <taxon>Alphaproteobacteria</taxon>
        <taxon>Sphingomonadales</taxon>
        <taxon>Sphingomonadaceae</taxon>
        <taxon>Sphingomonas</taxon>
    </lineage>
</organism>
<dbReference type="CDD" id="cd01065">
    <property type="entry name" value="NAD_bind_Shikimate_DH"/>
    <property type="match status" value="1"/>
</dbReference>
<keyword evidence="4" id="KW-0521">NADP</keyword>
<dbReference type="EC" id="1.1.1.25" evidence="4"/>
<feature type="binding site" evidence="4">
    <location>
        <position position="103"/>
    </location>
    <ligand>
        <name>shikimate</name>
        <dbReference type="ChEBI" id="CHEBI:36208"/>
    </ligand>
</feature>
<feature type="binding site" evidence="4">
    <location>
        <position position="235"/>
    </location>
    <ligand>
        <name>shikimate</name>
        <dbReference type="ChEBI" id="CHEBI:36208"/>
    </ligand>
</feature>
<dbReference type="Gene3D" id="3.40.50.10860">
    <property type="entry name" value="Leucine Dehydrogenase, chain A, domain 1"/>
    <property type="match status" value="1"/>
</dbReference>
<dbReference type="PANTHER" id="PTHR21089">
    <property type="entry name" value="SHIKIMATE DEHYDROGENASE"/>
    <property type="match status" value="1"/>
</dbReference>
<feature type="binding site" evidence="4">
    <location>
        <position position="118"/>
    </location>
    <ligand>
        <name>shikimate</name>
        <dbReference type="ChEBI" id="CHEBI:36208"/>
    </ligand>
</feature>
<comment type="pathway">
    <text evidence="1 4">Metabolic intermediate biosynthesis; chorismate biosynthesis; chorismate from D-erythrose 4-phosphate and phosphoenolpyruvate: step 4/7.</text>
</comment>
<comment type="similarity">
    <text evidence="4">Belongs to the shikimate dehydrogenase family.</text>
</comment>
<dbReference type="InterPro" id="IPR046346">
    <property type="entry name" value="Aminoacid_DH-like_N_sf"/>
</dbReference>
<keyword evidence="2 4" id="KW-0560">Oxidoreductase</keyword>
<dbReference type="HAMAP" id="MF_00222">
    <property type="entry name" value="Shikimate_DH_AroE"/>
    <property type="match status" value="1"/>
</dbReference>
<keyword evidence="8" id="KW-1185">Reference proteome</keyword>